<name>A0A2U1LNF0_ARTAN</name>
<feature type="compositionally biased region" description="Polar residues" evidence="1">
    <location>
        <begin position="335"/>
        <end position="345"/>
    </location>
</feature>
<feature type="region of interest" description="Disordered" evidence="1">
    <location>
        <begin position="335"/>
        <end position="382"/>
    </location>
</feature>
<feature type="domain" description="Replication factor A C-terminal" evidence="2">
    <location>
        <begin position="90"/>
        <end position="187"/>
    </location>
</feature>
<evidence type="ECO:0000259" key="2">
    <source>
        <dbReference type="Pfam" id="PF08646"/>
    </source>
</evidence>
<reference evidence="3 4" key="1">
    <citation type="journal article" date="2018" name="Mol. Plant">
        <title>The genome of Artemisia annua provides insight into the evolution of Asteraceae family and artemisinin biosynthesis.</title>
        <authorList>
            <person name="Shen Q."/>
            <person name="Zhang L."/>
            <person name="Liao Z."/>
            <person name="Wang S."/>
            <person name="Yan T."/>
            <person name="Shi P."/>
            <person name="Liu M."/>
            <person name="Fu X."/>
            <person name="Pan Q."/>
            <person name="Wang Y."/>
            <person name="Lv Z."/>
            <person name="Lu X."/>
            <person name="Zhang F."/>
            <person name="Jiang W."/>
            <person name="Ma Y."/>
            <person name="Chen M."/>
            <person name="Hao X."/>
            <person name="Li L."/>
            <person name="Tang Y."/>
            <person name="Lv G."/>
            <person name="Zhou Y."/>
            <person name="Sun X."/>
            <person name="Brodelius P.E."/>
            <person name="Rose J.K.C."/>
            <person name="Tang K."/>
        </authorList>
    </citation>
    <scope>NUCLEOTIDE SEQUENCE [LARGE SCALE GENOMIC DNA]</scope>
    <source>
        <strain evidence="4">cv. Huhao1</strain>
        <tissue evidence="3">Leaf</tissue>
    </source>
</reference>
<dbReference type="AlphaFoldDB" id="A0A2U1LNF0"/>
<dbReference type="Pfam" id="PF08646">
    <property type="entry name" value="Rep_fac-A_C"/>
    <property type="match status" value="2"/>
</dbReference>
<evidence type="ECO:0000313" key="3">
    <source>
        <dbReference type="EMBL" id="PWA50531.1"/>
    </source>
</evidence>
<dbReference type="PANTHER" id="PTHR47165">
    <property type="entry name" value="OS03G0429900 PROTEIN"/>
    <property type="match status" value="1"/>
</dbReference>
<feature type="domain" description="Replication factor A C-terminal" evidence="2">
    <location>
        <begin position="190"/>
        <end position="307"/>
    </location>
</feature>
<dbReference type="Gene3D" id="2.40.50.140">
    <property type="entry name" value="Nucleic acid-binding proteins"/>
    <property type="match status" value="2"/>
</dbReference>
<dbReference type="SUPFAM" id="SSF50249">
    <property type="entry name" value="Nucleic acid-binding proteins"/>
    <property type="match status" value="2"/>
</dbReference>
<evidence type="ECO:0000313" key="4">
    <source>
        <dbReference type="Proteomes" id="UP000245207"/>
    </source>
</evidence>
<feature type="compositionally biased region" description="Polar residues" evidence="1">
    <location>
        <begin position="355"/>
        <end position="368"/>
    </location>
</feature>
<accession>A0A2U1LNF0</accession>
<dbReference type="EMBL" id="PKPP01008499">
    <property type="protein sequence ID" value="PWA50531.1"/>
    <property type="molecule type" value="Genomic_DNA"/>
</dbReference>
<keyword evidence="4" id="KW-1185">Reference proteome</keyword>
<organism evidence="3 4">
    <name type="scientific">Artemisia annua</name>
    <name type="common">Sweet wormwood</name>
    <dbReference type="NCBI Taxonomy" id="35608"/>
    <lineage>
        <taxon>Eukaryota</taxon>
        <taxon>Viridiplantae</taxon>
        <taxon>Streptophyta</taxon>
        <taxon>Embryophyta</taxon>
        <taxon>Tracheophyta</taxon>
        <taxon>Spermatophyta</taxon>
        <taxon>Magnoliopsida</taxon>
        <taxon>eudicotyledons</taxon>
        <taxon>Gunneridae</taxon>
        <taxon>Pentapetalae</taxon>
        <taxon>asterids</taxon>
        <taxon>campanulids</taxon>
        <taxon>Asterales</taxon>
        <taxon>Asteraceae</taxon>
        <taxon>Asteroideae</taxon>
        <taxon>Anthemideae</taxon>
        <taxon>Artemisiinae</taxon>
        <taxon>Artemisia</taxon>
    </lineage>
</organism>
<sequence>MGVQNGYNATRLFLFSGKESITASEFKAVDDFRQLLLAKKADDTSEHTVSRISTASKYSTKEDFTTSSEMRHIVELLDVPQGKPSVIVGTIIAICEDEGWWYLSCGKCKKKVVKTTDIVDLEADTPPKPVGGPTEWWCSKCGAVVTSLKTQFRLQIRVQDATGTCSVSLFNDEVLAFADRSAYQLQDKYAKCKKKVVKTTDIVDLEADTPPKPVGGPTEWWCSKCGAVVTSLKTQFRLQIRVQNATGTCSVSLFNDEVLAFADRSAYQLQDKYAKVTDSDFVPPEIKSIVGSKFSFKVVMDSYNSKKLLPVFNVMRMSADKEIIESLQASATPIKQADNEATSGSVPVITPFMDDNTTPTNADKSGLTNKRPADDEADVSMSSNGKKAVVHVKVAKNLNINEVHSRLKLGIRQTYVYKLSFHEWGVAPPTIDVCIHHGGRVVTTNVLYDYWGGDELMICNVSRDDLTYTTMRRLVSQHLPQYTDVCAYYLRVPTVQMKEQDSLRKIEHEWYIDAWLSQIQVGHSLDIYLAHRRYPTLIDPNRQRWLERRWEQNGWISGHVEANRRAAHTRIR</sequence>
<dbReference type="InterPro" id="IPR012340">
    <property type="entry name" value="NA-bd_OB-fold"/>
</dbReference>
<dbReference type="Proteomes" id="UP000245207">
    <property type="component" value="Unassembled WGS sequence"/>
</dbReference>
<comment type="caution">
    <text evidence="3">The sequence shown here is derived from an EMBL/GenBank/DDBJ whole genome shotgun (WGS) entry which is preliminary data.</text>
</comment>
<dbReference type="InterPro" id="IPR013955">
    <property type="entry name" value="Rep_factor-A_C"/>
</dbReference>
<protein>
    <submittedName>
        <fullName evidence="3">Nucleic acid-binding, OB-fold protein</fullName>
    </submittedName>
</protein>
<proteinExistence type="predicted"/>
<dbReference type="PANTHER" id="PTHR47165:SF4">
    <property type="entry name" value="OS03G0429900 PROTEIN"/>
    <property type="match status" value="1"/>
</dbReference>
<gene>
    <name evidence="3" type="ORF">CTI12_AA448630</name>
</gene>
<evidence type="ECO:0000256" key="1">
    <source>
        <dbReference type="SAM" id="MobiDB-lite"/>
    </source>
</evidence>